<dbReference type="OrthoDB" id="639440at2"/>
<reference evidence="2 3" key="1">
    <citation type="journal article" date="2015" name="Int. J. Syst. Evol. Microbiol.">
        <title>Flavisolibacter ginsenosidimutans sp. nov., with ginsenoside-converting activity isolated from soil used for cultivating ginseng.</title>
        <authorList>
            <person name="Zhao Y."/>
            <person name="Liu Q."/>
            <person name="Kang M.S."/>
            <person name="Jin F."/>
            <person name="Yu H."/>
            <person name="Im W.T."/>
        </authorList>
    </citation>
    <scope>NUCLEOTIDE SEQUENCE [LARGE SCALE GENOMIC DNA]</scope>
    <source>
        <strain evidence="2 3">Gsoil 636</strain>
    </source>
</reference>
<dbReference type="EMBL" id="CP042433">
    <property type="protein sequence ID" value="QEC57312.1"/>
    <property type="molecule type" value="Genomic_DNA"/>
</dbReference>
<proteinExistence type="predicted"/>
<evidence type="ECO:0008006" key="4">
    <source>
        <dbReference type="Google" id="ProtNLM"/>
    </source>
</evidence>
<sequence>MKTLQKLFVSLLCLACFSASAQSDSANSKVQFKLSFNYNTGLNYYGRTDSLRSSGFFPMAELWLSSKFYVNAAPVFVNNRVQHFAYAGTVTTIGYQNATSKWITGVYFSKPFYKVNSDLVQSALKAQGGANLSFLNKYLNLNVGGDIKLSDRTDFGATGGVDHLLRIENKDKSVVVFDPSFYAYAGTQNFQRSYYKKASNGSLLFPSSTQQLVTEQATRFGVLAFEFSVPVVYAKNKWTFVANPAYILPQNLITVSNRPDLSEKGENMFYASLTAKYSF</sequence>
<feature type="chain" id="PRO_5023110798" description="MipA/OmpV family protein" evidence="1">
    <location>
        <begin position="22"/>
        <end position="279"/>
    </location>
</feature>
<evidence type="ECO:0000313" key="2">
    <source>
        <dbReference type="EMBL" id="QEC57312.1"/>
    </source>
</evidence>
<name>A0A5B8ULV3_9BACT</name>
<dbReference type="RefSeq" id="WP_146789493.1">
    <property type="nucleotide sequence ID" value="NZ_BAABIO010000003.1"/>
</dbReference>
<feature type="signal peptide" evidence="1">
    <location>
        <begin position="1"/>
        <end position="21"/>
    </location>
</feature>
<keyword evidence="3" id="KW-1185">Reference proteome</keyword>
<dbReference type="Proteomes" id="UP000321204">
    <property type="component" value="Chromosome"/>
</dbReference>
<evidence type="ECO:0000256" key="1">
    <source>
        <dbReference type="SAM" id="SignalP"/>
    </source>
</evidence>
<dbReference type="KEGG" id="fgg:FSB75_15865"/>
<accession>A0A5B8ULV3</accession>
<gene>
    <name evidence="2" type="ORF">FSB75_15865</name>
</gene>
<evidence type="ECO:0000313" key="3">
    <source>
        <dbReference type="Proteomes" id="UP000321204"/>
    </source>
</evidence>
<keyword evidence="1" id="KW-0732">Signal</keyword>
<organism evidence="2 3">
    <name type="scientific">Flavisolibacter ginsenosidimutans</name>
    <dbReference type="NCBI Taxonomy" id="661481"/>
    <lineage>
        <taxon>Bacteria</taxon>
        <taxon>Pseudomonadati</taxon>
        <taxon>Bacteroidota</taxon>
        <taxon>Chitinophagia</taxon>
        <taxon>Chitinophagales</taxon>
        <taxon>Chitinophagaceae</taxon>
        <taxon>Flavisolibacter</taxon>
    </lineage>
</organism>
<dbReference type="AlphaFoldDB" id="A0A5B8ULV3"/>
<protein>
    <recommendedName>
        <fullName evidence="4">MipA/OmpV family protein</fullName>
    </recommendedName>
</protein>